<feature type="non-terminal residue" evidence="1">
    <location>
        <position position="1"/>
    </location>
</feature>
<reference evidence="1" key="1">
    <citation type="submission" date="2009-11" db="EMBL/GenBank/DDBJ databases">
        <authorList>
            <consortium name="US DOE Joint Genome Institute (JGI-PGF)"/>
            <person name="Ottilar R."/>
            <person name="Schmutz J."/>
            <person name="Salamov A."/>
            <person name="Cheng J.F."/>
            <person name="Lucas S."/>
            <person name="Pitluck S."/>
            <person name="Gundlach H."/>
            <person name="Guo Y."/>
            <person name="Haberer G."/>
            <person name="Nasrallah J."/>
            <person name="Mayer K.F.X."/>
            <person name="van de Peer Y."/>
            <person name="Weigel D."/>
            <person name="Grigoriev I.V."/>
        </authorList>
    </citation>
    <scope>NUCLEOTIDE SEQUENCE</scope>
    <source>
        <strain evidence="1">Nigerian</strain>
    </source>
</reference>
<reference evidence="1" key="3">
    <citation type="submission" date="2016-05" db="EMBL/GenBank/DDBJ databases">
        <title>WGS assembly of Xenopus tropicalis.</title>
        <authorList>
            <person name="Sessions A."/>
            <person name="Jenkins J."/>
            <person name="Mitros T."/>
            <person name="Lyons J.T."/>
            <person name="Dichmann D.S."/>
            <person name="Robert J."/>
            <person name="Harland R.M."/>
            <person name="Rokhsar D.S."/>
        </authorList>
    </citation>
    <scope>NUCLEOTIDE SEQUENCE</scope>
    <source>
        <strain evidence="1">Nigerian</strain>
    </source>
</reference>
<name>A0A1B8XY29_XENTR</name>
<dbReference type="EMBL" id="KV460799">
    <property type="protein sequence ID" value="OCA15577.1"/>
    <property type="molecule type" value="Genomic_DNA"/>
</dbReference>
<organism evidence="1">
    <name type="scientific">Xenopus tropicalis</name>
    <name type="common">Western clawed frog</name>
    <name type="synonym">Silurana tropicalis</name>
    <dbReference type="NCBI Taxonomy" id="8364"/>
    <lineage>
        <taxon>Eukaryota</taxon>
        <taxon>Metazoa</taxon>
        <taxon>Chordata</taxon>
        <taxon>Craniata</taxon>
        <taxon>Vertebrata</taxon>
        <taxon>Euteleostomi</taxon>
        <taxon>Amphibia</taxon>
        <taxon>Batrachia</taxon>
        <taxon>Anura</taxon>
        <taxon>Pipoidea</taxon>
        <taxon>Pipidae</taxon>
        <taxon>Xenopodinae</taxon>
        <taxon>Xenopus</taxon>
        <taxon>Silurana</taxon>
    </lineage>
</organism>
<accession>A0A1B8XY29</accession>
<gene>
    <name evidence="1" type="ORF">XENTR_v900297071mg</name>
</gene>
<proteinExistence type="predicted"/>
<sequence length="32" mass="3410">STPNIPSLRQQLLLSYAAATGTAIRLRLVADV</sequence>
<reference evidence="1" key="2">
    <citation type="journal article" date="2010" name="Science">
        <title>The genome of the Western clawed frog Xenopus tropicalis.</title>
        <authorList>
            <person name="Hellsten U."/>
            <person name="Harland R.M."/>
            <person name="Gilchrist M.J."/>
            <person name="Hendrix D."/>
            <person name="Jurka J."/>
            <person name="Kapitonov V."/>
            <person name="Ovcharenko I."/>
            <person name="Putnam N.H."/>
            <person name="Shu S."/>
            <person name="Taher L."/>
            <person name="Blitz I.L."/>
            <person name="Blumberg B."/>
            <person name="Dichmann D.S."/>
            <person name="Dubchak I."/>
            <person name="Amaya E."/>
            <person name="Detter J.C."/>
            <person name="Fletcher R."/>
            <person name="Gerhard D.S."/>
            <person name="Goodstein D."/>
            <person name="Graves T."/>
            <person name="Grigoriev I.V."/>
            <person name="Grimwood J."/>
            <person name="Kawashima T."/>
            <person name="Lindquist E."/>
            <person name="Lucas S.M."/>
            <person name="Mead P.E."/>
            <person name="Mitros T."/>
            <person name="Ogino H."/>
            <person name="Ohta Y."/>
            <person name="Poliakov A.V."/>
            <person name="Pollet N."/>
            <person name="Robert J."/>
            <person name="Salamov A."/>
            <person name="Sater A.K."/>
            <person name="Schmutz J."/>
            <person name="Terry A."/>
            <person name="Vize P.D."/>
            <person name="Warren W.C."/>
            <person name="Wells D."/>
            <person name="Wills A."/>
            <person name="Wilson R.K."/>
            <person name="Zimmerman L.B."/>
            <person name="Zorn A.M."/>
            <person name="Grainger R."/>
            <person name="Grammer T."/>
            <person name="Khokha M.K."/>
            <person name="Richardson P.M."/>
            <person name="Rokhsar D.S."/>
        </authorList>
    </citation>
    <scope>NUCLEOTIDE SEQUENCE [LARGE SCALE GENOMIC DNA]</scope>
    <source>
        <strain evidence="1">Nigerian</strain>
    </source>
</reference>
<protein>
    <submittedName>
        <fullName evidence="1">Uncharacterized protein</fullName>
    </submittedName>
</protein>
<dbReference type="AlphaFoldDB" id="A0A1B8XY29"/>
<evidence type="ECO:0000313" key="1">
    <source>
        <dbReference type="EMBL" id="OCA15577.1"/>
    </source>
</evidence>